<keyword evidence="3" id="KW-0238">DNA-binding</keyword>
<dbReference type="GO" id="GO:0003677">
    <property type="term" value="F:DNA binding"/>
    <property type="evidence" value="ECO:0007669"/>
    <property type="project" value="UniProtKB-KW"/>
</dbReference>
<keyword evidence="2" id="KW-0805">Transcription regulation</keyword>
<dbReference type="Proteomes" id="UP000358366">
    <property type="component" value="Unassembled WGS sequence"/>
</dbReference>
<proteinExistence type="inferred from homology"/>
<feature type="domain" description="Sugar-binding" evidence="5">
    <location>
        <begin position="68"/>
        <end position="315"/>
    </location>
</feature>
<reference evidence="6 7" key="1">
    <citation type="submission" date="2019-07" db="EMBL/GenBank/DDBJ databases">
        <authorList>
            <person name="Hibberd C M."/>
            <person name="Gehrig L. J."/>
            <person name="Chang H.-W."/>
            <person name="Venkatesh S."/>
        </authorList>
    </citation>
    <scope>NUCLEOTIDE SEQUENCE [LARGE SCALE GENOMIC DNA]</scope>
    <source>
        <strain evidence="6">Dorea_formicigenerans_SSTS_Bg7063</strain>
    </source>
</reference>
<gene>
    <name evidence="6" type="primary">deoR</name>
    <name evidence="6" type="ORF">DFSSTS7063_02528</name>
</gene>
<keyword evidence="4" id="KW-0804">Transcription</keyword>
<sequence length="319" mass="35349">MEKKGYGDRKVEQLIKVARMYYEQEMSQEEIAKEIKCSRPYISRLLADAKEAGIVQVKVIPPKGYEQAMEQKLRKLGGLDKVIIVPKKNNTSKLNIVAKAAAEYLENVVRNGDVIGFSWGNTVYAVTNFLCQKGELSDVIVVQLCGGISNVQNNIYSSEIAKNFAKAWNAKPYVLMCPALVDSKEIKEVFLSDSNVKKVVEYGYKSDTILITMGAYGIQNAVHRAGYLSDEEMQALMQKGAVGDICDHIINEKGEICDRDLDSRTVSVTLEDLKKKKRRIGVATGQSKVECICGAIRGGIINILITDEETAGNVIERLV</sequence>
<name>A0A564UFL2_9FIRM</name>
<dbReference type="Pfam" id="PF04198">
    <property type="entry name" value="Sugar-bind"/>
    <property type="match status" value="1"/>
</dbReference>
<dbReference type="Gene3D" id="3.40.50.1360">
    <property type="match status" value="1"/>
</dbReference>
<evidence type="ECO:0000313" key="6">
    <source>
        <dbReference type="EMBL" id="VUX18149.1"/>
    </source>
</evidence>
<dbReference type="PANTHER" id="PTHR34294:SF1">
    <property type="entry name" value="TRANSCRIPTIONAL REGULATOR LSRR"/>
    <property type="match status" value="1"/>
</dbReference>
<evidence type="ECO:0000313" key="7">
    <source>
        <dbReference type="Proteomes" id="UP000358366"/>
    </source>
</evidence>
<evidence type="ECO:0000256" key="3">
    <source>
        <dbReference type="ARBA" id="ARBA00023125"/>
    </source>
</evidence>
<evidence type="ECO:0000256" key="4">
    <source>
        <dbReference type="ARBA" id="ARBA00023163"/>
    </source>
</evidence>
<dbReference type="SUPFAM" id="SSF100950">
    <property type="entry name" value="NagB/RpiA/CoA transferase-like"/>
    <property type="match status" value="1"/>
</dbReference>
<dbReference type="Gene3D" id="1.10.10.60">
    <property type="entry name" value="Homeodomain-like"/>
    <property type="match status" value="1"/>
</dbReference>
<evidence type="ECO:0000256" key="1">
    <source>
        <dbReference type="ARBA" id="ARBA00010466"/>
    </source>
</evidence>
<dbReference type="RefSeq" id="WP_144125572.1">
    <property type="nucleotide sequence ID" value="NZ_CABHNI010000047.1"/>
</dbReference>
<dbReference type="PANTHER" id="PTHR34294">
    <property type="entry name" value="TRANSCRIPTIONAL REGULATOR-RELATED"/>
    <property type="match status" value="1"/>
</dbReference>
<dbReference type="AlphaFoldDB" id="A0A564UFL2"/>
<dbReference type="InterPro" id="IPR007324">
    <property type="entry name" value="Sugar-bd_dom_put"/>
</dbReference>
<accession>A0A564UFL2</accession>
<dbReference type="EMBL" id="CABHNI010000047">
    <property type="protein sequence ID" value="VUX18149.1"/>
    <property type="molecule type" value="Genomic_DNA"/>
</dbReference>
<dbReference type="GO" id="GO:0030246">
    <property type="term" value="F:carbohydrate binding"/>
    <property type="evidence" value="ECO:0007669"/>
    <property type="project" value="InterPro"/>
</dbReference>
<protein>
    <submittedName>
        <fullName evidence="6">Deoxyribonucleoside regulator</fullName>
    </submittedName>
</protein>
<dbReference type="InterPro" id="IPR051054">
    <property type="entry name" value="SorC_transcr_regulators"/>
</dbReference>
<evidence type="ECO:0000256" key="2">
    <source>
        <dbReference type="ARBA" id="ARBA00023015"/>
    </source>
</evidence>
<dbReference type="InterPro" id="IPR037171">
    <property type="entry name" value="NagB/RpiA_transferase-like"/>
</dbReference>
<evidence type="ECO:0000259" key="5">
    <source>
        <dbReference type="Pfam" id="PF04198"/>
    </source>
</evidence>
<comment type="similarity">
    <text evidence="1">Belongs to the SorC transcriptional regulatory family.</text>
</comment>
<organism evidence="6 7">
    <name type="scientific">Dorea formicigenerans</name>
    <dbReference type="NCBI Taxonomy" id="39486"/>
    <lineage>
        <taxon>Bacteria</taxon>
        <taxon>Bacillati</taxon>
        <taxon>Bacillota</taxon>
        <taxon>Clostridia</taxon>
        <taxon>Lachnospirales</taxon>
        <taxon>Lachnospiraceae</taxon>
        <taxon>Dorea</taxon>
    </lineage>
</organism>